<reference evidence="2 3" key="1">
    <citation type="journal article" date="2017" name="ISME J.">
        <title>Potential for microbial H2 and metal transformations associated with novel bacteria and archaea in deep terrestrial subsurface sediments.</title>
        <authorList>
            <person name="Hernsdorf A.W."/>
            <person name="Amano Y."/>
            <person name="Miyakawa K."/>
            <person name="Ise K."/>
            <person name="Suzuki Y."/>
            <person name="Anantharaman K."/>
            <person name="Probst A."/>
            <person name="Burstein D."/>
            <person name="Thomas B.C."/>
            <person name="Banfield J.F."/>
        </authorList>
    </citation>
    <scope>NUCLEOTIDE SEQUENCE [LARGE SCALE GENOMIC DNA]</scope>
    <source>
        <strain evidence="2">HGW-Wallbacteria-1</strain>
    </source>
</reference>
<sequence>MMLKPPCFTDYYSSFLCLPDSFSGEGKRVFQSSLRDIPINGRYLYSVIFTEWNGFSICSTAPEFHEICRNLFDGSSESVMRIFRVLSQDMPELGIDSFRRYFASSDSRMDRGEAVQLTPGLVSGLKFNSEEESRGYILRKGPLFEQGRQFAIIKDRRIASTAFLSDISGDAANIVVYTSPEFRGLGLGRQTVAACVEWCRDQRLIPIYLVRDSNVGSVRLAESLGMVLGSFESIITDRA</sequence>
<dbReference type="GO" id="GO:0016747">
    <property type="term" value="F:acyltransferase activity, transferring groups other than amino-acyl groups"/>
    <property type="evidence" value="ECO:0007669"/>
    <property type="project" value="InterPro"/>
</dbReference>
<dbReference type="EMBL" id="PGXC01000039">
    <property type="protein sequence ID" value="PKK88616.1"/>
    <property type="molecule type" value="Genomic_DNA"/>
</dbReference>
<dbReference type="InterPro" id="IPR016181">
    <property type="entry name" value="Acyl_CoA_acyltransferase"/>
</dbReference>
<organism evidence="2 3">
    <name type="scientific">Candidatus Wallbacteria bacterium HGW-Wallbacteria-1</name>
    <dbReference type="NCBI Taxonomy" id="2013854"/>
    <lineage>
        <taxon>Bacteria</taxon>
        <taxon>Candidatus Walliibacteriota</taxon>
    </lineage>
</organism>
<gene>
    <name evidence="2" type="ORF">CVV64_17900</name>
</gene>
<proteinExistence type="predicted"/>
<comment type="caution">
    <text evidence="2">The sequence shown here is derived from an EMBL/GenBank/DDBJ whole genome shotgun (WGS) entry which is preliminary data.</text>
</comment>
<protein>
    <recommendedName>
        <fullName evidence="1">N-acetyltransferase domain-containing protein</fullName>
    </recommendedName>
</protein>
<evidence type="ECO:0000313" key="3">
    <source>
        <dbReference type="Proteomes" id="UP000233256"/>
    </source>
</evidence>
<dbReference type="CDD" id="cd04301">
    <property type="entry name" value="NAT_SF"/>
    <property type="match status" value="1"/>
</dbReference>
<evidence type="ECO:0000313" key="2">
    <source>
        <dbReference type="EMBL" id="PKK88616.1"/>
    </source>
</evidence>
<dbReference type="PROSITE" id="PS51186">
    <property type="entry name" value="GNAT"/>
    <property type="match status" value="1"/>
</dbReference>
<dbReference type="Pfam" id="PF00583">
    <property type="entry name" value="Acetyltransf_1"/>
    <property type="match status" value="1"/>
</dbReference>
<evidence type="ECO:0000259" key="1">
    <source>
        <dbReference type="PROSITE" id="PS51186"/>
    </source>
</evidence>
<dbReference type="Proteomes" id="UP000233256">
    <property type="component" value="Unassembled WGS sequence"/>
</dbReference>
<name>A0A2N1PJW5_9BACT</name>
<dbReference type="AlphaFoldDB" id="A0A2N1PJW5"/>
<feature type="domain" description="N-acetyltransferase" evidence="1">
    <location>
        <begin position="69"/>
        <end position="239"/>
    </location>
</feature>
<accession>A0A2N1PJW5</accession>
<dbReference type="InterPro" id="IPR000182">
    <property type="entry name" value="GNAT_dom"/>
</dbReference>
<dbReference type="SUPFAM" id="SSF55729">
    <property type="entry name" value="Acyl-CoA N-acyltransferases (Nat)"/>
    <property type="match status" value="1"/>
</dbReference>
<dbReference type="Gene3D" id="3.40.630.30">
    <property type="match status" value="1"/>
</dbReference>